<dbReference type="InterPro" id="IPR011213">
    <property type="entry name" value="NMN_biosyn"/>
</dbReference>
<evidence type="ECO:0000259" key="1">
    <source>
        <dbReference type="Pfam" id="PF21906"/>
    </source>
</evidence>
<proteinExistence type="predicted"/>
<dbReference type="PIRSF" id="PIRSF019423">
    <property type="entry name" value="NMN_biosyn"/>
    <property type="match status" value="1"/>
</dbReference>
<dbReference type="InterPro" id="IPR036390">
    <property type="entry name" value="WH_DNA-bd_sf"/>
</dbReference>
<protein>
    <recommendedName>
        <fullName evidence="1">NrtR DNA-binding winged helix domain-containing protein</fullName>
    </recommendedName>
</protein>
<evidence type="ECO:0000313" key="3">
    <source>
        <dbReference type="Proteomes" id="UP001524587"/>
    </source>
</evidence>
<dbReference type="InterPro" id="IPR054105">
    <property type="entry name" value="WHD_NrtR"/>
</dbReference>
<dbReference type="RefSeq" id="WP_422864464.1">
    <property type="nucleotide sequence ID" value="NZ_JAMSKV010000009.1"/>
</dbReference>
<feature type="domain" description="NrtR DNA-binding winged helix" evidence="1">
    <location>
        <begin position="223"/>
        <end position="282"/>
    </location>
</feature>
<dbReference type="Pfam" id="PF21906">
    <property type="entry name" value="WHD_NrtR"/>
    <property type="match status" value="1"/>
</dbReference>
<dbReference type="SUPFAM" id="SSF55811">
    <property type="entry name" value="Nudix"/>
    <property type="match status" value="1"/>
</dbReference>
<dbReference type="InterPro" id="IPR015797">
    <property type="entry name" value="NUDIX_hydrolase-like_dom_sf"/>
</dbReference>
<dbReference type="EMBL" id="JAMSKV010000009">
    <property type="protein sequence ID" value="MCQ8278984.1"/>
    <property type="molecule type" value="Genomic_DNA"/>
</dbReference>
<dbReference type="Proteomes" id="UP001524587">
    <property type="component" value="Unassembled WGS sequence"/>
</dbReference>
<gene>
    <name evidence="2" type="ORF">NFI95_11050</name>
</gene>
<name>A0ABT1W7W4_9PROT</name>
<sequence>MEAAFKADLTAVLVAVHPAPDGRGVLPVVLTLADGALPAGPLAPEHRSLQAGLRSWVEHTTRHPLGHVEQLYTFADRDRTREGGGDPVRAISISYLALTRTTPEETGWVDWYAHFPWEDQRGEAGRRLLAALSARLDAWCREAPDALRETRLKRVSGAFSAGDWQDELVLQRYELLFEAGLVPEAGGALFEPAGRPMPRDHRRILATGIARLRAKIKYRPVFFELLPERFTFLELQDTVEALSGVRLHKPNFRRLIAQQNLIEDTGQISADRPGRPAKLLRFRREILEARAIAGTKLPLLPTR</sequence>
<dbReference type="Gene3D" id="1.10.10.10">
    <property type="entry name" value="Winged helix-like DNA-binding domain superfamily/Winged helix DNA-binding domain"/>
    <property type="match status" value="1"/>
</dbReference>
<organism evidence="2 3">
    <name type="scientific">Endosaccharibacter trunci</name>
    <dbReference type="NCBI Taxonomy" id="2812733"/>
    <lineage>
        <taxon>Bacteria</taxon>
        <taxon>Pseudomonadati</taxon>
        <taxon>Pseudomonadota</taxon>
        <taxon>Alphaproteobacteria</taxon>
        <taxon>Acetobacterales</taxon>
        <taxon>Acetobacteraceae</taxon>
        <taxon>Endosaccharibacter</taxon>
    </lineage>
</organism>
<evidence type="ECO:0000313" key="2">
    <source>
        <dbReference type="EMBL" id="MCQ8278984.1"/>
    </source>
</evidence>
<dbReference type="SUPFAM" id="SSF46785">
    <property type="entry name" value="Winged helix' DNA-binding domain"/>
    <property type="match status" value="1"/>
</dbReference>
<keyword evidence="3" id="KW-1185">Reference proteome</keyword>
<reference evidence="2 3" key="1">
    <citation type="submission" date="2022-06" db="EMBL/GenBank/DDBJ databases">
        <title>Endosaccharibacter gen. nov., sp. nov., endophytic bacteria isolated from sugarcane.</title>
        <authorList>
            <person name="Pitiwittayakul N."/>
            <person name="Yukphan P."/>
            <person name="Charoenyingcharoen P."/>
            <person name="Tanasupawat S."/>
        </authorList>
    </citation>
    <scope>NUCLEOTIDE SEQUENCE [LARGE SCALE GENOMIC DNA]</scope>
    <source>
        <strain evidence="2 3">KSS8</strain>
    </source>
</reference>
<accession>A0ABT1W7W4</accession>
<comment type="caution">
    <text evidence="2">The sequence shown here is derived from an EMBL/GenBank/DDBJ whole genome shotgun (WGS) entry which is preliminary data.</text>
</comment>
<dbReference type="InterPro" id="IPR036388">
    <property type="entry name" value="WH-like_DNA-bd_sf"/>
</dbReference>